<reference evidence="1" key="1">
    <citation type="submission" date="2022-07" db="EMBL/GenBank/DDBJ databases">
        <title>Phylogenomic reconstructions and comparative analyses of Kickxellomycotina fungi.</title>
        <authorList>
            <person name="Reynolds N.K."/>
            <person name="Stajich J.E."/>
            <person name="Barry K."/>
            <person name="Grigoriev I.V."/>
            <person name="Crous P."/>
            <person name="Smith M.E."/>
        </authorList>
    </citation>
    <scope>NUCLEOTIDE SEQUENCE</scope>
    <source>
        <strain evidence="1">Benny 63K</strain>
    </source>
</reference>
<evidence type="ECO:0000313" key="2">
    <source>
        <dbReference type="Proteomes" id="UP001150581"/>
    </source>
</evidence>
<evidence type="ECO:0000313" key="1">
    <source>
        <dbReference type="EMBL" id="KAJ1899392.1"/>
    </source>
</evidence>
<keyword evidence="2" id="KW-1185">Reference proteome</keyword>
<accession>A0ACC1IR86</accession>
<gene>
    <name evidence="1" type="primary">BOS1_1</name>
    <name evidence="1" type="ORF">LPJ66_002134</name>
</gene>
<organism evidence="1 2">
    <name type="scientific">Kickxella alabastrina</name>
    <dbReference type="NCBI Taxonomy" id="61397"/>
    <lineage>
        <taxon>Eukaryota</taxon>
        <taxon>Fungi</taxon>
        <taxon>Fungi incertae sedis</taxon>
        <taxon>Zoopagomycota</taxon>
        <taxon>Kickxellomycotina</taxon>
        <taxon>Kickxellomycetes</taxon>
        <taxon>Kickxellales</taxon>
        <taxon>Kickxellaceae</taxon>
        <taxon>Kickxella</taxon>
    </lineage>
</organism>
<dbReference type="EMBL" id="JANBPG010000156">
    <property type="protein sequence ID" value="KAJ1899392.1"/>
    <property type="molecule type" value="Genomic_DNA"/>
</dbReference>
<protein>
    <submittedName>
        <fullName evidence="1">Protein transport protein bos1</fullName>
    </submittedName>
</protein>
<name>A0ACC1IR86_9FUNG</name>
<proteinExistence type="predicted"/>
<dbReference type="Proteomes" id="UP001150581">
    <property type="component" value="Unassembled WGS sequence"/>
</dbReference>
<comment type="caution">
    <text evidence="1">The sequence shown here is derived from an EMBL/GenBank/DDBJ whole genome shotgun (WGS) entry which is preliminary data.</text>
</comment>
<sequence>MTSEYNAAQRLLHKIKQSVSDFELGRFNGAAVIQAAIVQDLQTLSKRITEYRILGRQESTERKRNMMLDRASAMAEEHEQLKRRYEKLKQRKTEQATYDDNHNELFQRSNVNGSGAGAMPMDTTIMMDSQGEDGGFWGRSEQALDGYISQGMASLDNLREQRSMLQGAHKRILNADSTLGLSKSVITYINRRTTQDKMFLVAGMFVTCVCIYFIVHYFG</sequence>